<dbReference type="AlphaFoldDB" id="A0A4Y8UHU0"/>
<dbReference type="InterPro" id="IPR036944">
    <property type="entry name" value="PPIase_FKBP_N_sf"/>
</dbReference>
<reference evidence="9 10" key="1">
    <citation type="submission" date="2019-03" db="EMBL/GenBank/DDBJ databases">
        <title>Draft genome of Gammaproteobacteria bacterium LSUCC0057, a member of the SAR92 clade.</title>
        <authorList>
            <person name="Lanclos V.C."/>
            <person name="Doiron C."/>
            <person name="Henson M.W."/>
            <person name="Thrash J.C."/>
        </authorList>
    </citation>
    <scope>NUCLEOTIDE SEQUENCE [LARGE SCALE GENOMIC DNA]</scope>
    <source>
        <strain evidence="9 10">LSUCC0057</strain>
    </source>
</reference>
<dbReference type="InterPro" id="IPR000774">
    <property type="entry name" value="PPIase_FKBP_N"/>
</dbReference>
<feature type="signal peptide" evidence="7">
    <location>
        <begin position="1"/>
        <end position="23"/>
    </location>
</feature>
<protein>
    <recommendedName>
        <fullName evidence="6">Peptidyl-prolyl cis-trans isomerase</fullName>
        <ecNumber evidence="6">5.2.1.8</ecNumber>
    </recommendedName>
</protein>
<evidence type="ECO:0000313" key="10">
    <source>
        <dbReference type="Proteomes" id="UP000298133"/>
    </source>
</evidence>
<dbReference type="Gene3D" id="3.10.50.40">
    <property type="match status" value="1"/>
</dbReference>
<feature type="domain" description="PPIase FKBP-type" evidence="8">
    <location>
        <begin position="160"/>
        <end position="247"/>
    </location>
</feature>
<accession>A0A4Y8UHU0</accession>
<evidence type="ECO:0000256" key="2">
    <source>
        <dbReference type="ARBA" id="ARBA00006577"/>
    </source>
</evidence>
<dbReference type="InterPro" id="IPR046357">
    <property type="entry name" value="PPIase_dom_sf"/>
</dbReference>
<dbReference type="Gene3D" id="1.10.287.460">
    <property type="entry name" value="Peptidyl-prolyl cis-trans isomerase, FKBP-type, N-terminal domain"/>
    <property type="match status" value="1"/>
</dbReference>
<comment type="caution">
    <text evidence="9">The sequence shown here is derived from an EMBL/GenBank/DDBJ whole genome shotgun (WGS) entry which is preliminary data.</text>
</comment>
<keyword evidence="4 5" id="KW-0413">Isomerase</keyword>
<keyword evidence="3 5" id="KW-0697">Rotamase</keyword>
<dbReference type="PANTHER" id="PTHR43811">
    <property type="entry name" value="FKBP-TYPE PEPTIDYL-PROLYL CIS-TRANS ISOMERASE FKPA"/>
    <property type="match status" value="1"/>
</dbReference>
<comment type="catalytic activity">
    <reaction evidence="1 5 6">
        <text>[protein]-peptidylproline (omega=180) = [protein]-peptidylproline (omega=0)</text>
        <dbReference type="Rhea" id="RHEA:16237"/>
        <dbReference type="Rhea" id="RHEA-COMP:10747"/>
        <dbReference type="Rhea" id="RHEA-COMP:10748"/>
        <dbReference type="ChEBI" id="CHEBI:83833"/>
        <dbReference type="ChEBI" id="CHEBI:83834"/>
        <dbReference type="EC" id="5.2.1.8"/>
    </reaction>
</comment>
<evidence type="ECO:0000256" key="1">
    <source>
        <dbReference type="ARBA" id="ARBA00000971"/>
    </source>
</evidence>
<dbReference type="Pfam" id="PF00254">
    <property type="entry name" value="FKBP_C"/>
    <property type="match status" value="1"/>
</dbReference>
<dbReference type="PANTHER" id="PTHR43811:SF57">
    <property type="entry name" value="FKBP-TYPE PEPTIDYL-PROLYL CIS-TRANS ISOMERASE FKPA-RELATED"/>
    <property type="match status" value="1"/>
</dbReference>
<dbReference type="OrthoDB" id="9814548at2"/>
<dbReference type="Pfam" id="PF01346">
    <property type="entry name" value="FKBP_N"/>
    <property type="match status" value="1"/>
</dbReference>
<evidence type="ECO:0000259" key="8">
    <source>
        <dbReference type="PROSITE" id="PS50059"/>
    </source>
</evidence>
<feature type="chain" id="PRO_5021247601" description="Peptidyl-prolyl cis-trans isomerase" evidence="7">
    <location>
        <begin position="24"/>
        <end position="250"/>
    </location>
</feature>
<dbReference type="EMBL" id="SPIA01000002">
    <property type="protein sequence ID" value="TFH67988.1"/>
    <property type="molecule type" value="Genomic_DNA"/>
</dbReference>
<evidence type="ECO:0000256" key="3">
    <source>
        <dbReference type="ARBA" id="ARBA00023110"/>
    </source>
</evidence>
<dbReference type="GO" id="GO:0003755">
    <property type="term" value="F:peptidyl-prolyl cis-trans isomerase activity"/>
    <property type="evidence" value="ECO:0007669"/>
    <property type="project" value="UniProtKB-UniRule"/>
</dbReference>
<dbReference type="Proteomes" id="UP000298133">
    <property type="component" value="Unassembled WGS sequence"/>
</dbReference>
<sequence>MKHSLPTIAVAKVLPLLAVMAIAGCNQQPASEAPALESQQQKLSYMMGFTTGSQLQSSGVEVDLASFTAGISAGQAGGEPALSEEQIAEVIATFESEMAAQQQQAAADQEAAMAAQSAVNSEASAAFLAAKAAEEGVVTTASGLQYKVIQPGSGAQPNADSTVEVHYEGRLIDGTVFDSSRQRGATASFGVTQVIPGWTEALQLMSAGAIWELYIPAELAYGPAGTPGGPIGPNAALIFEVELIAVDAAE</sequence>
<dbReference type="PROSITE" id="PS50059">
    <property type="entry name" value="FKBP_PPIASE"/>
    <property type="match status" value="1"/>
</dbReference>
<gene>
    <name evidence="9" type="ORF">E3W66_07015</name>
</gene>
<proteinExistence type="inferred from homology"/>
<organism evidence="9 10">
    <name type="scientific">Gammaproteobacteria bacterium LSUCC0057</name>
    <dbReference type="NCBI Taxonomy" id="2559237"/>
    <lineage>
        <taxon>Bacteria</taxon>
        <taxon>Pseudomonadati</taxon>
        <taxon>Pseudomonadota</taxon>
        <taxon>Gammaproteobacteria</taxon>
        <taxon>Cellvibrionales</taxon>
        <taxon>Porticoccaceae</taxon>
        <taxon>SAR92 clade</taxon>
    </lineage>
</organism>
<evidence type="ECO:0000256" key="5">
    <source>
        <dbReference type="PROSITE-ProRule" id="PRU00277"/>
    </source>
</evidence>
<dbReference type="InterPro" id="IPR001179">
    <property type="entry name" value="PPIase_FKBP_dom"/>
</dbReference>
<dbReference type="SUPFAM" id="SSF54534">
    <property type="entry name" value="FKBP-like"/>
    <property type="match status" value="1"/>
</dbReference>
<dbReference type="EC" id="5.2.1.8" evidence="6"/>
<dbReference type="PROSITE" id="PS51257">
    <property type="entry name" value="PROKAR_LIPOPROTEIN"/>
    <property type="match status" value="1"/>
</dbReference>
<keyword evidence="7" id="KW-0732">Signal</keyword>
<dbReference type="GO" id="GO:0006457">
    <property type="term" value="P:protein folding"/>
    <property type="evidence" value="ECO:0007669"/>
    <property type="project" value="InterPro"/>
</dbReference>
<evidence type="ECO:0000256" key="6">
    <source>
        <dbReference type="RuleBase" id="RU003915"/>
    </source>
</evidence>
<evidence type="ECO:0000256" key="7">
    <source>
        <dbReference type="SAM" id="SignalP"/>
    </source>
</evidence>
<keyword evidence="10" id="KW-1185">Reference proteome</keyword>
<evidence type="ECO:0000313" key="9">
    <source>
        <dbReference type="EMBL" id="TFH67988.1"/>
    </source>
</evidence>
<comment type="similarity">
    <text evidence="2 6">Belongs to the FKBP-type PPIase family.</text>
</comment>
<evidence type="ECO:0000256" key="4">
    <source>
        <dbReference type="ARBA" id="ARBA00023235"/>
    </source>
</evidence>
<name>A0A4Y8UHU0_9GAMM</name>